<gene>
    <name evidence="2" type="primary">PCL5_21</name>
    <name evidence="2" type="ORF">K7432_010704</name>
</gene>
<comment type="caution">
    <text evidence="2">The sequence shown here is derived from an EMBL/GenBank/DDBJ whole genome shotgun (WGS) entry which is preliminary data.</text>
</comment>
<evidence type="ECO:0000313" key="2">
    <source>
        <dbReference type="EMBL" id="KAK9763012.1"/>
    </source>
</evidence>
<dbReference type="Proteomes" id="UP001479436">
    <property type="component" value="Unassembled WGS sequence"/>
</dbReference>
<accession>A0ABR2WNC1</accession>
<name>A0ABR2WNC1_9FUNG</name>
<organism evidence="2 3">
    <name type="scientific">Basidiobolus ranarum</name>
    <dbReference type="NCBI Taxonomy" id="34480"/>
    <lineage>
        <taxon>Eukaryota</taxon>
        <taxon>Fungi</taxon>
        <taxon>Fungi incertae sedis</taxon>
        <taxon>Zoopagomycota</taxon>
        <taxon>Entomophthoromycotina</taxon>
        <taxon>Basidiobolomycetes</taxon>
        <taxon>Basidiobolales</taxon>
        <taxon>Basidiobolaceae</taxon>
        <taxon>Basidiobolus</taxon>
    </lineage>
</organism>
<dbReference type="InterPro" id="IPR013922">
    <property type="entry name" value="Cyclin_PHO80-like"/>
</dbReference>
<evidence type="ECO:0000313" key="3">
    <source>
        <dbReference type="Proteomes" id="UP001479436"/>
    </source>
</evidence>
<sequence>MSSVAFVNNFTFNFNNSCTSSVRALDALTTPNNSVAPVVESSSPADISMNASSSVHTNLHSSHSWPSWPPTITTNTLDTEKIDDSFDVLNYASMSTPKKVELVRDLIDVTADILGNIWGKPDTGSKVLPLNIFVQETIKRSQSSYCTLLTALLYIFRIKDQILTIRKSSASKDGSINRKPKVGGEQVSEPFIDRILCARRMFLAALILASKFLQDRNYTNGAWAKTLGSNVLDININENAFLRLIDYRLFVSLPMFASWSNMCMKFIQSSKEKRCGPVKQVGESLHPHKTKTHTRSGPYPISNATNDPSSKSQQFVALLRFKAQKHREMLQSLQSTTPSLLKQQPNKHIRQLPSPSASP</sequence>
<reference evidence="2 3" key="1">
    <citation type="submission" date="2023-04" db="EMBL/GenBank/DDBJ databases">
        <title>Genome of Basidiobolus ranarum AG-B5.</title>
        <authorList>
            <person name="Stajich J.E."/>
            <person name="Carter-House D."/>
            <person name="Gryganskyi A."/>
        </authorList>
    </citation>
    <scope>NUCLEOTIDE SEQUENCE [LARGE SCALE GENOMIC DNA]</scope>
    <source>
        <strain evidence="2 3">AG-B5</strain>
    </source>
</reference>
<dbReference type="EMBL" id="JASJQH010000757">
    <property type="protein sequence ID" value="KAK9763012.1"/>
    <property type="molecule type" value="Genomic_DNA"/>
</dbReference>
<feature type="compositionally biased region" description="Low complexity" evidence="1">
    <location>
        <begin position="332"/>
        <end position="344"/>
    </location>
</feature>
<dbReference type="PANTHER" id="PTHR15615">
    <property type="match status" value="1"/>
</dbReference>
<feature type="region of interest" description="Disordered" evidence="1">
    <location>
        <begin position="332"/>
        <end position="359"/>
    </location>
</feature>
<evidence type="ECO:0000256" key="1">
    <source>
        <dbReference type="SAM" id="MobiDB-lite"/>
    </source>
</evidence>
<feature type="region of interest" description="Disordered" evidence="1">
    <location>
        <begin position="277"/>
        <end position="310"/>
    </location>
</feature>
<protein>
    <submittedName>
        <fullName evidence="2">PHO85 cyclin-5</fullName>
    </submittedName>
</protein>
<proteinExistence type="predicted"/>
<dbReference type="CDD" id="cd20557">
    <property type="entry name" value="CYCLIN_ScPCL1-like"/>
    <property type="match status" value="1"/>
</dbReference>
<dbReference type="Gene3D" id="1.10.472.10">
    <property type="entry name" value="Cyclin-like"/>
    <property type="match status" value="1"/>
</dbReference>
<dbReference type="PANTHER" id="PTHR15615:SF36">
    <property type="entry name" value="PHO85 CYCLIN-5"/>
    <property type="match status" value="1"/>
</dbReference>
<dbReference type="Pfam" id="PF08613">
    <property type="entry name" value="Cyclin"/>
    <property type="match status" value="1"/>
</dbReference>
<keyword evidence="3" id="KW-1185">Reference proteome</keyword>